<protein>
    <recommendedName>
        <fullName evidence="4">SKP1-like protein</fullName>
    </recommendedName>
</protein>
<dbReference type="SMART" id="SM00512">
    <property type="entry name" value="Skp1"/>
    <property type="match status" value="1"/>
</dbReference>
<evidence type="ECO:0000313" key="7">
    <source>
        <dbReference type="EMBL" id="KAK8477248.1"/>
    </source>
</evidence>
<dbReference type="CDD" id="cd18322">
    <property type="entry name" value="BTB_POZ_SKP1"/>
    <property type="match status" value="1"/>
</dbReference>
<accession>A0ABR1ZB64</accession>
<comment type="subunit">
    <text evidence="4">Part of a SCF (SKP1-cullin-F-box) protein ligase complex.</text>
</comment>
<evidence type="ECO:0000256" key="1">
    <source>
        <dbReference type="ARBA" id="ARBA00004906"/>
    </source>
</evidence>
<comment type="function">
    <text evidence="4">Involved in ubiquitination and subsequent proteasomal degradation of target proteins. Together with CUL1, RBX1 and a F-box protein, it forms a SCF E3 ubiquitin ligase complex. The functional specificity of this complex depends on the type of F-box protein. In the SCF complex, it serves as an adapter that links the F-box protein to CUL1.</text>
</comment>
<keyword evidence="3 4" id="KW-0833">Ubl conjugation pathway</keyword>
<dbReference type="InterPro" id="IPR016072">
    <property type="entry name" value="Skp1_comp_dimer"/>
</dbReference>
<dbReference type="SUPFAM" id="SSF54695">
    <property type="entry name" value="POZ domain"/>
    <property type="match status" value="1"/>
</dbReference>
<dbReference type="Gene3D" id="3.30.710.10">
    <property type="entry name" value="Potassium Channel Kv1.1, Chain A"/>
    <property type="match status" value="1"/>
</dbReference>
<comment type="pathway">
    <text evidence="1 4">Protein modification; protein ubiquitination.</text>
</comment>
<feature type="domain" description="SKP1 component dimerisation" evidence="5">
    <location>
        <begin position="108"/>
        <end position="153"/>
    </location>
</feature>
<dbReference type="EMBL" id="JBBPBN010001876">
    <property type="protein sequence ID" value="KAK8477248.1"/>
    <property type="molecule type" value="Genomic_DNA"/>
</dbReference>
<dbReference type="InterPro" id="IPR036296">
    <property type="entry name" value="SKP1-like_dim_sf"/>
</dbReference>
<dbReference type="Pfam" id="PF01466">
    <property type="entry name" value="Skp1"/>
    <property type="match status" value="1"/>
</dbReference>
<organism evidence="7 8">
    <name type="scientific">Hibiscus sabdariffa</name>
    <name type="common">roselle</name>
    <dbReference type="NCBI Taxonomy" id="183260"/>
    <lineage>
        <taxon>Eukaryota</taxon>
        <taxon>Viridiplantae</taxon>
        <taxon>Streptophyta</taxon>
        <taxon>Embryophyta</taxon>
        <taxon>Tracheophyta</taxon>
        <taxon>Spermatophyta</taxon>
        <taxon>Magnoliopsida</taxon>
        <taxon>eudicotyledons</taxon>
        <taxon>Gunneridae</taxon>
        <taxon>Pentapetalae</taxon>
        <taxon>rosids</taxon>
        <taxon>malvids</taxon>
        <taxon>Malvales</taxon>
        <taxon>Malvaceae</taxon>
        <taxon>Malvoideae</taxon>
        <taxon>Hibiscus</taxon>
    </lineage>
</organism>
<comment type="similarity">
    <text evidence="2 4">Belongs to the SKP1 family.</text>
</comment>
<evidence type="ECO:0000256" key="4">
    <source>
        <dbReference type="PIRNR" id="PIRNR028729"/>
    </source>
</evidence>
<evidence type="ECO:0000256" key="3">
    <source>
        <dbReference type="ARBA" id="ARBA00022786"/>
    </source>
</evidence>
<gene>
    <name evidence="7" type="ORF">V6N11_045041</name>
</gene>
<dbReference type="PIRSF" id="PIRSF028729">
    <property type="entry name" value="E3_ubiquit_lig_SCF_Skp"/>
    <property type="match status" value="1"/>
</dbReference>
<evidence type="ECO:0000256" key="2">
    <source>
        <dbReference type="ARBA" id="ARBA00009993"/>
    </source>
</evidence>
<dbReference type="SUPFAM" id="SSF81382">
    <property type="entry name" value="Skp1 dimerisation domain-like"/>
    <property type="match status" value="1"/>
</dbReference>
<keyword evidence="8" id="KW-1185">Reference proteome</keyword>
<dbReference type="InterPro" id="IPR016897">
    <property type="entry name" value="SKP1"/>
</dbReference>
<proteinExistence type="inferred from homology"/>
<sequence length="157" mass="17706">MASTSKKMITLKSSDGEIFEIDEAVALQSYTIKNMIKDDCVDGEIPIPGVNGKTLSKVLEYCKRLADVAANTENSSDELQVWEAEFANVDMDAILDFMTAANCLVIVELLDLTCKTMADRMWGKTLEQFRETFNIKNDYTPEEEEALIKENYRALND</sequence>
<dbReference type="InterPro" id="IPR001232">
    <property type="entry name" value="SKP1-like"/>
</dbReference>
<feature type="domain" description="SKP1 component POZ" evidence="6">
    <location>
        <begin position="7"/>
        <end position="64"/>
    </location>
</feature>
<dbReference type="PANTHER" id="PTHR11165">
    <property type="entry name" value="SKP1"/>
    <property type="match status" value="1"/>
</dbReference>
<comment type="caution">
    <text evidence="7">The sequence shown here is derived from an EMBL/GenBank/DDBJ whole genome shotgun (WGS) entry which is preliminary data.</text>
</comment>
<evidence type="ECO:0000259" key="5">
    <source>
        <dbReference type="Pfam" id="PF01466"/>
    </source>
</evidence>
<dbReference type="InterPro" id="IPR011333">
    <property type="entry name" value="SKP1/BTB/POZ_sf"/>
</dbReference>
<dbReference type="InterPro" id="IPR016073">
    <property type="entry name" value="Skp1_comp_POZ"/>
</dbReference>
<name>A0ABR1ZB64_9ROSI</name>
<dbReference type="Pfam" id="PF03931">
    <property type="entry name" value="Skp1_POZ"/>
    <property type="match status" value="1"/>
</dbReference>
<dbReference type="Proteomes" id="UP001396334">
    <property type="component" value="Unassembled WGS sequence"/>
</dbReference>
<evidence type="ECO:0000313" key="8">
    <source>
        <dbReference type="Proteomes" id="UP001396334"/>
    </source>
</evidence>
<evidence type="ECO:0000259" key="6">
    <source>
        <dbReference type="Pfam" id="PF03931"/>
    </source>
</evidence>
<reference evidence="7 8" key="1">
    <citation type="journal article" date="2024" name="G3 (Bethesda)">
        <title>Genome assembly of Hibiscus sabdariffa L. provides insights into metabolisms of medicinal natural products.</title>
        <authorList>
            <person name="Kim T."/>
        </authorList>
    </citation>
    <scope>NUCLEOTIDE SEQUENCE [LARGE SCALE GENOMIC DNA]</scope>
    <source>
        <strain evidence="7">TK-2024</strain>
        <tissue evidence="7">Old leaves</tissue>
    </source>
</reference>